<dbReference type="PANTHER" id="PTHR11136">
    <property type="entry name" value="FOLYLPOLYGLUTAMATE SYNTHASE-RELATED"/>
    <property type="match status" value="1"/>
</dbReference>
<proteinExistence type="inferred from homology"/>
<evidence type="ECO:0000256" key="3">
    <source>
        <dbReference type="ARBA" id="ARBA00022723"/>
    </source>
</evidence>
<dbReference type="NCBIfam" id="TIGR01499">
    <property type="entry name" value="folC"/>
    <property type="match status" value="1"/>
</dbReference>
<dbReference type="PIRSF" id="PIRSF001563">
    <property type="entry name" value="Folylpolyglu_synth"/>
    <property type="match status" value="1"/>
</dbReference>
<evidence type="ECO:0000256" key="5">
    <source>
        <dbReference type="ARBA" id="ARBA00022840"/>
    </source>
</evidence>
<keyword evidence="3" id="KW-0479">Metal-binding</keyword>
<evidence type="ECO:0000256" key="7">
    <source>
        <dbReference type="PIRNR" id="PIRNR001563"/>
    </source>
</evidence>
<dbReference type="Proteomes" id="UP001262410">
    <property type="component" value="Unassembled WGS sequence"/>
</dbReference>
<sequence length="434" mass="45864">MPDARAADLEAALDRLTHLHPKRIDLSLGRTNRLLAAVGDPHLRLPPVVHIGGTNGKGSTTAFLRAFLEQAGYRVHVYTSPHLVRFHERIRLAGSLIDSATLVELLERVERANDGQPVSFFEATTVAAFLAFAEVPADAVLLEVGLGGRFDTTNVVPRPAATAITRISMDHMQFLGDTIEKIAAEKAAIAKPGVPMVVAPQKSDAAVAVLIQAAEAADAPLHLAGRDWSVVPAADGFTLHTAAGDRPYPRPALPGDHQFANAATAIRLRDLLAGFDIPEDAVRRGVASVEWPGRLQRLTRGPLSALLPADWELWLDGGHNDSAGEVLGQWLGGLDPRPLHLVCGMLESKEPQAFLRPLAPFARSIRTVRIPGEEASLPAEALADHARAAGLADVAAADSLDAAVFAAAQGAGRSGRVLICGSLYLAGRVLAANG</sequence>
<evidence type="ECO:0000313" key="10">
    <source>
        <dbReference type="Proteomes" id="UP001262410"/>
    </source>
</evidence>
<evidence type="ECO:0000256" key="2">
    <source>
        <dbReference type="ARBA" id="ARBA00022598"/>
    </source>
</evidence>
<accession>A0ABU1JSC8</accession>
<dbReference type="Gene3D" id="3.40.1190.10">
    <property type="entry name" value="Mur-like, catalytic domain"/>
    <property type="match status" value="1"/>
</dbReference>
<dbReference type="PROSITE" id="PS01012">
    <property type="entry name" value="FOLYLPOLYGLU_SYNT_2"/>
    <property type="match status" value="1"/>
</dbReference>
<dbReference type="InterPro" id="IPR036565">
    <property type="entry name" value="Mur-like_cat_sf"/>
</dbReference>
<comment type="similarity">
    <text evidence="1 7">Belongs to the folylpolyglutamate synthase family.</text>
</comment>
<protein>
    <submittedName>
        <fullName evidence="9">Dihydrofolate synthase/folylpolyglutamate synthase</fullName>
        <ecNumber evidence="9">6.3.2.12</ecNumber>
        <ecNumber evidence="9">6.3.2.17</ecNumber>
    </submittedName>
</protein>
<comment type="caution">
    <text evidence="9">The sequence shown here is derived from an EMBL/GenBank/DDBJ whole genome shotgun (WGS) entry which is preliminary data.</text>
</comment>
<name>A0ABU1JSC8_9PROT</name>
<keyword evidence="5 7" id="KW-0067">ATP-binding</keyword>
<dbReference type="InterPro" id="IPR018109">
    <property type="entry name" value="Folylpolyglutamate_synth_CS"/>
</dbReference>
<evidence type="ECO:0000313" key="9">
    <source>
        <dbReference type="EMBL" id="MDR6291517.1"/>
    </source>
</evidence>
<keyword evidence="10" id="KW-1185">Reference proteome</keyword>
<dbReference type="InterPro" id="IPR013221">
    <property type="entry name" value="Mur_ligase_cen"/>
</dbReference>
<dbReference type="GO" id="GO:0004326">
    <property type="term" value="F:tetrahydrofolylpolyglutamate synthase activity"/>
    <property type="evidence" value="ECO:0007669"/>
    <property type="project" value="UniProtKB-EC"/>
</dbReference>
<dbReference type="GO" id="GO:0008841">
    <property type="term" value="F:dihydrofolate synthase activity"/>
    <property type="evidence" value="ECO:0007669"/>
    <property type="project" value="UniProtKB-EC"/>
</dbReference>
<dbReference type="SUPFAM" id="SSF53623">
    <property type="entry name" value="MurD-like peptide ligases, catalytic domain"/>
    <property type="match status" value="1"/>
</dbReference>
<dbReference type="EMBL" id="JAVDPW010000007">
    <property type="protein sequence ID" value="MDR6291517.1"/>
    <property type="molecule type" value="Genomic_DNA"/>
</dbReference>
<gene>
    <name evidence="9" type="ORF">E9232_004051</name>
</gene>
<reference evidence="9 10" key="1">
    <citation type="submission" date="2023-07" db="EMBL/GenBank/DDBJ databases">
        <title>Sorghum-associated microbial communities from plants grown in Nebraska, USA.</title>
        <authorList>
            <person name="Schachtman D."/>
        </authorList>
    </citation>
    <scope>NUCLEOTIDE SEQUENCE [LARGE SCALE GENOMIC DNA]</scope>
    <source>
        <strain evidence="9 10">584</strain>
    </source>
</reference>
<dbReference type="EC" id="6.3.2.12" evidence="9"/>
<evidence type="ECO:0000256" key="1">
    <source>
        <dbReference type="ARBA" id="ARBA00008276"/>
    </source>
</evidence>
<dbReference type="RefSeq" id="WP_309796798.1">
    <property type="nucleotide sequence ID" value="NZ_JAVDPW010000007.1"/>
</dbReference>
<dbReference type="EC" id="6.3.2.17" evidence="9"/>
<feature type="domain" description="Mur ligase central" evidence="8">
    <location>
        <begin position="51"/>
        <end position="266"/>
    </location>
</feature>
<evidence type="ECO:0000256" key="4">
    <source>
        <dbReference type="ARBA" id="ARBA00022741"/>
    </source>
</evidence>
<evidence type="ECO:0000259" key="8">
    <source>
        <dbReference type="Pfam" id="PF08245"/>
    </source>
</evidence>
<dbReference type="Gene3D" id="3.90.190.20">
    <property type="entry name" value="Mur ligase, C-terminal domain"/>
    <property type="match status" value="1"/>
</dbReference>
<keyword evidence="2 7" id="KW-0436">Ligase</keyword>
<dbReference type="SUPFAM" id="SSF53244">
    <property type="entry name" value="MurD-like peptide ligases, peptide-binding domain"/>
    <property type="match status" value="1"/>
</dbReference>
<organism evidence="9 10">
    <name type="scientific">Inquilinus ginsengisoli</name>
    <dbReference type="NCBI Taxonomy" id="363840"/>
    <lineage>
        <taxon>Bacteria</taxon>
        <taxon>Pseudomonadati</taxon>
        <taxon>Pseudomonadota</taxon>
        <taxon>Alphaproteobacteria</taxon>
        <taxon>Rhodospirillales</taxon>
        <taxon>Rhodospirillaceae</taxon>
        <taxon>Inquilinus</taxon>
    </lineage>
</organism>
<dbReference type="PANTHER" id="PTHR11136:SF0">
    <property type="entry name" value="DIHYDROFOLATE SYNTHETASE-RELATED"/>
    <property type="match status" value="1"/>
</dbReference>
<dbReference type="Pfam" id="PF08245">
    <property type="entry name" value="Mur_ligase_M"/>
    <property type="match status" value="1"/>
</dbReference>
<keyword evidence="4 7" id="KW-0547">Nucleotide-binding</keyword>
<evidence type="ECO:0000256" key="6">
    <source>
        <dbReference type="ARBA" id="ARBA00022842"/>
    </source>
</evidence>
<dbReference type="InterPro" id="IPR036615">
    <property type="entry name" value="Mur_ligase_C_dom_sf"/>
</dbReference>
<keyword evidence="6" id="KW-0460">Magnesium</keyword>
<dbReference type="InterPro" id="IPR001645">
    <property type="entry name" value="Folylpolyglutamate_synth"/>
</dbReference>